<comment type="caution">
    <text evidence="1">The sequence shown here is derived from an EMBL/GenBank/DDBJ whole genome shotgun (WGS) entry which is preliminary data.</text>
</comment>
<sequence>MLSKQPLINILNWKIVEYGPINSVQQVGQQVNWGNLCQLASGLNNGLPCIILDKTTNGLHNLIRLLQFSDQTQWIARINLRRSTNDLAKLRSEVDTMRLIKDRTDIPIPRVFAYEVNKENPIGAPYILMEFLPGNTAMDAAGGYEVHKGRIPLAHCPNFYRSVAHCHVQLTALRFPRIGTVIRREDGEYDIGPFPDIGGPFDTATSFFEAWAEHTKFPLEKDEILLRMGQGPADQVLTAINEFPSRIKGMASQLSYNDHGPFPICHADFFHSNIIVKENFEVLGIIDWEGACTVPLELITFPRFLNAMPVSFDSPGNYDEDKQPLDEEEKQRWKDREEYVQMVKLAENKDSVLSKCLSNEKGLALAYCMTTYEAGKLGFYDKVLAELEKAD</sequence>
<keyword evidence="2" id="KW-1185">Reference proteome</keyword>
<organism evidence="1 2">
    <name type="scientific">Hypoxylon rubiginosum</name>
    <dbReference type="NCBI Taxonomy" id="110542"/>
    <lineage>
        <taxon>Eukaryota</taxon>
        <taxon>Fungi</taxon>
        <taxon>Dikarya</taxon>
        <taxon>Ascomycota</taxon>
        <taxon>Pezizomycotina</taxon>
        <taxon>Sordariomycetes</taxon>
        <taxon>Xylariomycetidae</taxon>
        <taxon>Xylariales</taxon>
        <taxon>Hypoxylaceae</taxon>
        <taxon>Hypoxylon</taxon>
    </lineage>
</organism>
<reference evidence="1 2" key="1">
    <citation type="journal article" date="2022" name="New Phytol.">
        <title>Ecological generalism drives hyperdiversity of secondary metabolite gene clusters in xylarialean endophytes.</title>
        <authorList>
            <person name="Franco M.E.E."/>
            <person name="Wisecaver J.H."/>
            <person name="Arnold A.E."/>
            <person name="Ju Y.M."/>
            <person name="Slot J.C."/>
            <person name="Ahrendt S."/>
            <person name="Moore L.P."/>
            <person name="Eastman K.E."/>
            <person name="Scott K."/>
            <person name="Konkel Z."/>
            <person name="Mondo S.J."/>
            <person name="Kuo A."/>
            <person name="Hayes R.D."/>
            <person name="Haridas S."/>
            <person name="Andreopoulos B."/>
            <person name="Riley R."/>
            <person name="LaButti K."/>
            <person name="Pangilinan J."/>
            <person name="Lipzen A."/>
            <person name="Amirebrahimi M."/>
            <person name="Yan J."/>
            <person name="Adam C."/>
            <person name="Keymanesh K."/>
            <person name="Ng V."/>
            <person name="Louie K."/>
            <person name="Northen T."/>
            <person name="Drula E."/>
            <person name="Henrissat B."/>
            <person name="Hsieh H.M."/>
            <person name="Youens-Clark K."/>
            <person name="Lutzoni F."/>
            <person name="Miadlikowska J."/>
            <person name="Eastwood D.C."/>
            <person name="Hamelin R.C."/>
            <person name="Grigoriev I.V."/>
            <person name="U'Ren J.M."/>
        </authorList>
    </citation>
    <scope>NUCLEOTIDE SEQUENCE [LARGE SCALE GENOMIC DNA]</scope>
    <source>
        <strain evidence="1 2">ER1909</strain>
    </source>
</reference>
<gene>
    <name evidence="1" type="ORF">F4821DRAFT_214967</name>
</gene>
<accession>A0ACC0CQ03</accession>
<dbReference type="Proteomes" id="UP001497680">
    <property type="component" value="Unassembled WGS sequence"/>
</dbReference>
<protein>
    <submittedName>
        <fullName evidence="1">Kinase-like domain-containing protein</fullName>
    </submittedName>
</protein>
<dbReference type="EMBL" id="MU394371">
    <property type="protein sequence ID" value="KAI6082431.1"/>
    <property type="molecule type" value="Genomic_DNA"/>
</dbReference>
<evidence type="ECO:0000313" key="2">
    <source>
        <dbReference type="Proteomes" id="UP001497680"/>
    </source>
</evidence>
<proteinExistence type="predicted"/>
<evidence type="ECO:0000313" key="1">
    <source>
        <dbReference type="EMBL" id="KAI6082431.1"/>
    </source>
</evidence>
<name>A0ACC0CQ03_9PEZI</name>